<evidence type="ECO:0000256" key="3">
    <source>
        <dbReference type="ARBA" id="ARBA00023015"/>
    </source>
</evidence>
<dbReference type="CDD" id="cd00067">
    <property type="entry name" value="GAL4"/>
    <property type="match status" value="1"/>
</dbReference>
<keyword evidence="4" id="KW-0804">Transcription</keyword>
<dbReference type="InterPro" id="IPR001138">
    <property type="entry name" value="Zn2Cys6_DnaBD"/>
</dbReference>
<feature type="domain" description="Zn(2)-C6 fungal-type" evidence="7">
    <location>
        <begin position="35"/>
        <end position="63"/>
    </location>
</feature>
<evidence type="ECO:0000313" key="9">
    <source>
        <dbReference type="Proteomes" id="UP000800040"/>
    </source>
</evidence>
<keyword evidence="1" id="KW-0479">Metal-binding</keyword>
<dbReference type="SUPFAM" id="SSF57701">
    <property type="entry name" value="Zn2/Cys6 DNA-binding domain"/>
    <property type="match status" value="1"/>
</dbReference>
<dbReference type="EMBL" id="ML975248">
    <property type="protein sequence ID" value="KAF1838883.1"/>
    <property type="molecule type" value="Genomic_DNA"/>
</dbReference>
<dbReference type="InterPro" id="IPR036864">
    <property type="entry name" value="Zn2-C6_fun-type_DNA-bd_sf"/>
</dbReference>
<keyword evidence="2" id="KW-0862">Zinc</keyword>
<evidence type="ECO:0000256" key="5">
    <source>
        <dbReference type="ARBA" id="ARBA00023242"/>
    </source>
</evidence>
<dbReference type="PANTHER" id="PTHR47660">
    <property type="entry name" value="TRANSCRIPTION FACTOR WITH C2H2 AND ZN(2)-CYS(6) DNA BINDING DOMAIN (EUROFUNG)-RELATED-RELATED"/>
    <property type="match status" value="1"/>
</dbReference>
<keyword evidence="9" id="KW-1185">Reference proteome</keyword>
<feature type="region of interest" description="Disordered" evidence="6">
    <location>
        <begin position="86"/>
        <end position="105"/>
    </location>
</feature>
<sequence length="345" mass="38612">MMDIMPSNTPHHTSYHTPRSAQNPYARIPSRRAIACVTCAKAKTKCDKALPSCSRCIAKGIKCDPRSTRRTSDNRYRANIKKPLAPPRQYHATGNMSQSIRHSSPRNMPSLNTHGIVSATSPIDLQDAEKMSQHAPGLSGYPMLTPLPTYVSPITDESYSYSSSPDQNLDCLAQTMEMSSFPNSGRHSPRTPEPIVHHEPISVADSTNHYMMAQPWSDERLAPFELELDPSMADMLSIDLWTTHDTTSLIPLHQDPWPQAEFSLSPQQISMELTSQISTVAHLATSEYPIENYSSDTMQEEWSIYQPFVTDMTLVSPAPLMHDLNLLPSHMPIWQDAFVPESSSY</sequence>
<keyword evidence="5" id="KW-0539">Nucleus</keyword>
<evidence type="ECO:0000256" key="2">
    <source>
        <dbReference type="ARBA" id="ARBA00022833"/>
    </source>
</evidence>
<dbReference type="Pfam" id="PF00172">
    <property type="entry name" value="Zn_clus"/>
    <property type="match status" value="1"/>
</dbReference>
<evidence type="ECO:0000256" key="6">
    <source>
        <dbReference type="SAM" id="MobiDB-lite"/>
    </source>
</evidence>
<dbReference type="Gene3D" id="4.10.240.10">
    <property type="entry name" value="Zn(2)-C6 fungal-type DNA-binding domain"/>
    <property type="match status" value="1"/>
</dbReference>
<dbReference type="PANTHER" id="PTHR47660:SF3">
    <property type="entry name" value="FINGER DOMAIN PROTEIN, PUTATIVE (AFU_ORTHOLOGUE AFUA_4G03310)-RELATED"/>
    <property type="match status" value="1"/>
</dbReference>
<dbReference type="PROSITE" id="PS00463">
    <property type="entry name" value="ZN2_CY6_FUNGAL_1"/>
    <property type="match status" value="1"/>
</dbReference>
<feature type="compositionally biased region" description="Polar residues" evidence="6">
    <location>
        <begin position="92"/>
        <end position="105"/>
    </location>
</feature>
<name>A0A6A5KYL2_9PLEO</name>
<evidence type="ECO:0000256" key="4">
    <source>
        <dbReference type="ARBA" id="ARBA00023163"/>
    </source>
</evidence>
<dbReference type="PRINTS" id="PR00755">
    <property type="entry name" value="AFLATOXINBRP"/>
</dbReference>
<dbReference type="GO" id="GO:0008270">
    <property type="term" value="F:zinc ion binding"/>
    <property type="evidence" value="ECO:0007669"/>
    <property type="project" value="InterPro"/>
</dbReference>
<dbReference type="SMART" id="SM00066">
    <property type="entry name" value="GAL4"/>
    <property type="match status" value="1"/>
</dbReference>
<dbReference type="OrthoDB" id="40579at2759"/>
<dbReference type="AlphaFoldDB" id="A0A6A5KYL2"/>
<gene>
    <name evidence="8" type="ORF">BDW02DRAFT_304236</name>
</gene>
<proteinExistence type="predicted"/>
<protein>
    <recommendedName>
        <fullName evidence="7">Zn(2)-C6 fungal-type domain-containing protein</fullName>
    </recommendedName>
</protein>
<dbReference type="PROSITE" id="PS50048">
    <property type="entry name" value="ZN2_CY6_FUNGAL_2"/>
    <property type="match status" value="1"/>
</dbReference>
<organism evidence="8 9">
    <name type="scientific">Decorospora gaudefroyi</name>
    <dbReference type="NCBI Taxonomy" id="184978"/>
    <lineage>
        <taxon>Eukaryota</taxon>
        <taxon>Fungi</taxon>
        <taxon>Dikarya</taxon>
        <taxon>Ascomycota</taxon>
        <taxon>Pezizomycotina</taxon>
        <taxon>Dothideomycetes</taxon>
        <taxon>Pleosporomycetidae</taxon>
        <taxon>Pleosporales</taxon>
        <taxon>Pleosporineae</taxon>
        <taxon>Pleosporaceae</taxon>
        <taxon>Decorospora</taxon>
    </lineage>
</organism>
<dbReference type="Proteomes" id="UP000800040">
    <property type="component" value="Unassembled WGS sequence"/>
</dbReference>
<accession>A0A6A5KYL2</accession>
<keyword evidence="3" id="KW-0805">Transcription regulation</keyword>
<reference evidence="8" key="1">
    <citation type="submission" date="2020-01" db="EMBL/GenBank/DDBJ databases">
        <authorList>
            <consortium name="DOE Joint Genome Institute"/>
            <person name="Haridas S."/>
            <person name="Albert R."/>
            <person name="Binder M."/>
            <person name="Bloem J."/>
            <person name="Labutti K."/>
            <person name="Salamov A."/>
            <person name="Andreopoulos B."/>
            <person name="Baker S.E."/>
            <person name="Barry K."/>
            <person name="Bills G."/>
            <person name="Bluhm B.H."/>
            <person name="Cannon C."/>
            <person name="Castanera R."/>
            <person name="Culley D.E."/>
            <person name="Daum C."/>
            <person name="Ezra D."/>
            <person name="Gonzalez J.B."/>
            <person name="Henrissat B."/>
            <person name="Kuo A."/>
            <person name="Liang C."/>
            <person name="Lipzen A."/>
            <person name="Lutzoni F."/>
            <person name="Magnuson J."/>
            <person name="Mondo S."/>
            <person name="Nolan M."/>
            <person name="Ohm R."/>
            <person name="Pangilinan J."/>
            <person name="Park H.-J."/>
            <person name="Ramirez L."/>
            <person name="Alfaro M."/>
            <person name="Sun H."/>
            <person name="Tritt A."/>
            <person name="Yoshinaga Y."/>
            <person name="Zwiers L.-H."/>
            <person name="Turgeon B.G."/>
            <person name="Goodwin S.B."/>
            <person name="Spatafora J.W."/>
            <person name="Crous P.W."/>
            <person name="Grigoriev I.V."/>
        </authorList>
    </citation>
    <scope>NUCLEOTIDE SEQUENCE</scope>
    <source>
        <strain evidence="8">P77</strain>
    </source>
</reference>
<evidence type="ECO:0000313" key="8">
    <source>
        <dbReference type="EMBL" id="KAF1838883.1"/>
    </source>
</evidence>
<evidence type="ECO:0000256" key="1">
    <source>
        <dbReference type="ARBA" id="ARBA00022723"/>
    </source>
</evidence>
<feature type="region of interest" description="Disordered" evidence="6">
    <location>
        <begin position="1"/>
        <end position="23"/>
    </location>
</feature>
<evidence type="ECO:0000259" key="7">
    <source>
        <dbReference type="PROSITE" id="PS50048"/>
    </source>
</evidence>
<dbReference type="GO" id="GO:0000981">
    <property type="term" value="F:DNA-binding transcription factor activity, RNA polymerase II-specific"/>
    <property type="evidence" value="ECO:0007669"/>
    <property type="project" value="InterPro"/>
</dbReference>